<comment type="similarity">
    <text evidence="1">Belongs to the peptidase M16 family.</text>
</comment>
<proteinExistence type="inferred from homology"/>
<evidence type="ECO:0000313" key="4">
    <source>
        <dbReference type="EMBL" id="MBB5226327.1"/>
    </source>
</evidence>
<dbReference type="Pfam" id="PF05193">
    <property type="entry name" value="Peptidase_M16_C"/>
    <property type="match status" value="1"/>
</dbReference>
<name>A0A7W8G9G8_9SPIR</name>
<dbReference type="InterPro" id="IPR011249">
    <property type="entry name" value="Metalloenz_LuxS/M16"/>
</dbReference>
<dbReference type="EC" id="3.4.24.-" evidence="4"/>
<dbReference type="InterPro" id="IPR007863">
    <property type="entry name" value="Peptidase_M16_C"/>
</dbReference>
<keyword evidence="5" id="KW-1185">Reference proteome</keyword>
<dbReference type="InterPro" id="IPR050361">
    <property type="entry name" value="MPP/UQCRC_Complex"/>
</dbReference>
<evidence type="ECO:0000259" key="2">
    <source>
        <dbReference type="Pfam" id="PF00675"/>
    </source>
</evidence>
<dbReference type="PANTHER" id="PTHR11851">
    <property type="entry name" value="METALLOPROTEASE"/>
    <property type="match status" value="1"/>
</dbReference>
<comment type="caution">
    <text evidence="4">The sequence shown here is derived from an EMBL/GenBank/DDBJ whole genome shotgun (WGS) entry which is preliminary data.</text>
</comment>
<feature type="domain" description="Peptidase M16 N-terminal" evidence="2">
    <location>
        <begin position="44"/>
        <end position="180"/>
    </location>
</feature>
<dbReference type="Pfam" id="PF00675">
    <property type="entry name" value="Peptidase_M16"/>
    <property type="match status" value="1"/>
</dbReference>
<gene>
    <name evidence="4" type="ORF">HNP76_001700</name>
</gene>
<keyword evidence="4" id="KW-0645">Protease</keyword>
<dbReference type="AlphaFoldDB" id="A0A7W8G9G8"/>
<protein>
    <submittedName>
        <fullName evidence="4">Zinc protease</fullName>
        <ecNumber evidence="4">3.4.24.-</ecNumber>
    </submittedName>
</protein>
<evidence type="ECO:0000256" key="1">
    <source>
        <dbReference type="ARBA" id="ARBA00007261"/>
    </source>
</evidence>
<organism evidence="4 5">
    <name type="scientific">Treponema ruminis</name>
    <dbReference type="NCBI Taxonomy" id="744515"/>
    <lineage>
        <taxon>Bacteria</taxon>
        <taxon>Pseudomonadati</taxon>
        <taxon>Spirochaetota</taxon>
        <taxon>Spirochaetia</taxon>
        <taxon>Spirochaetales</taxon>
        <taxon>Treponemataceae</taxon>
        <taxon>Treponema</taxon>
    </lineage>
</organism>
<feature type="domain" description="Peptidase M16 C-terminal" evidence="3">
    <location>
        <begin position="197"/>
        <end position="345"/>
    </location>
</feature>
<keyword evidence="4" id="KW-0378">Hydrolase</keyword>
<dbReference type="Proteomes" id="UP000518887">
    <property type="component" value="Unassembled WGS sequence"/>
</dbReference>
<dbReference type="GO" id="GO:0046872">
    <property type="term" value="F:metal ion binding"/>
    <property type="evidence" value="ECO:0007669"/>
    <property type="project" value="InterPro"/>
</dbReference>
<dbReference type="SUPFAM" id="SSF63411">
    <property type="entry name" value="LuxS/MPP-like metallohydrolase"/>
    <property type="match status" value="2"/>
</dbReference>
<dbReference type="Gene3D" id="3.30.830.10">
    <property type="entry name" value="Metalloenzyme, LuxS/M16 peptidase-like"/>
    <property type="match status" value="2"/>
</dbReference>
<evidence type="ECO:0000313" key="5">
    <source>
        <dbReference type="Proteomes" id="UP000518887"/>
    </source>
</evidence>
<dbReference type="RefSeq" id="WP_184659479.1">
    <property type="nucleotide sequence ID" value="NZ_CP031518.1"/>
</dbReference>
<dbReference type="InterPro" id="IPR011765">
    <property type="entry name" value="Pept_M16_N"/>
</dbReference>
<sequence length="507" mass="56889">MFTNLKKTISLIFLTSVLTFVFAESTDIPGLYRYKLDNGLELFVAENDSAPLAYIEIAVRAGAVTQTPQNAGLFHLYEHMMFKGNERYADQDAFTDAANEMGRIDENGTTGVDRVNYYFTIPSSLVRRGLEFWSYAIRTPKLDESELENEKAVVLSEINADFTDPAHIRSAALFKTMFPKSPWRLSPSGDPAVIKSATPETLREIQKNYYIPSNSAIFVGGNVEHDEVFQYVKEIYSDWKNPDEPVEFEEPETKTPLLRDKKLVFVNAGADDAMIQVGYYLRGPDGQIDAADTYAADVWTKLAGDPNGVFAATFVSEEALCIPESNYIGASYPTRRASGLIGFYAAMLNVSNEPPVEDSNFGFGSIETVRTSNLSPVEKSDLFLSVLKRKAIPAMANKDKFFKDKSISFVIQQLEDSRIYELESAKTILSSLSFFWSSCGSDYFFSYDKNIAKVSEDDVVNFIQKYIQNKNGALVVSVSPGVWKNYKKAFLNHGYEEITAENAFWQK</sequence>
<accession>A0A7W8G9G8</accession>
<dbReference type="GO" id="GO:0006508">
    <property type="term" value="P:proteolysis"/>
    <property type="evidence" value="ECO:0007669"/>
    <property type="project" value="UniProtKB-KW"/>
</dbReference>
<dbReference type="PANTHER" id="PTHR11851:SF49">
    <property type="entry name" value="MITOCHONDRIAL-PROCESSING PEPTIDASE SUBUNIT ALPHA"/>
    <property type="match status" value="1"/>
</dbReference>
<reference evidence="4 5" key="1">
    <citation type="submission" date="2020-08" db="EMBL/GenBank/DDBJ databases">
        <title>Genomic Encyclopedia of Type Strains, Phase IV (KMG-IV): sequencing the most valuable type-strain genomes for metagenomic binning, comparative biology and taxonomic classification.</title>
        <authorList>
            <person name="Goeker M."/>
        </authorList>
    </citation>
    <scope>NUCLEOTIDE SEQUENCE [LARGE SCALE GENOMIC DNA]</scope>
    <source>
        <strain evidence="4 5">DSM 103462</strain>
    </source>
</reference>
<evidence type="ECO:0000259" key="3">
    <source>
        <dbReference type="Pfam" id="PF05193"/>
    </source>
</evidence>
<dbReference type="GO" id="GO:0008233">
    <property type="term" value="F:peptidase activity"/>
    <property type="evidence" value="ECO:0007669"/>
    <property type="project" value="UniProtKB-KW"/>
</dbReference>
<dbReference type="EMBL" id="JACHFQ010000005">
    <property type="protein sequence ID" value="MBB5226327.1"/>
    <property type="molecule type" value="Genomic_DNA"/>
</dbReference>